<dbReference type="GeneID" id="19895056"/>
<dbReference type="RefSeq" id="XP_007873289.1">
    <property type="nucleotide sequence ID" value="XM_007875098.1"/>
</dbReference>
<dbReference type="STRING" id="1069680.M7P9W1"/>
<comment type="similarity">
    <text evidence="2">Belongs to the COG8 family.</text>
</comment>
<organism evidence="9 10">
    <name type="scientific">Pneumocystis murina (strain B123)</name>
    <name type="common">Mouse pneumocystis pneumonia agent</name>
    <name type="synonym">Pneumocystis carinii f. sp. muris</name>
    <dbReference type="NCBI Taxonomy" id="1069680"/>
    <lineage>
        <taxon>Eukaryota</taxon>
        <taxon>Fungi</taxon>
        <taxon>Dikarya</taxon>
        <taxon>Ascomycota</taxon>
        <taxon>Taphrinomycotina</taxon>
        <taxon>Pneumocystomycetes</taxon>
        <taxon>Pneumocystaceae</taxon>
        <taxon>Pneumocystis</taxon>
    </lineage>
</organism>
<evidence type="ECO:0000256" key="7">
    <source>
        <dbReference type="ARBA" id="ARBA00023136"/>
    </source>
</evidence>
<keyword evidence="4" id="KW-0813">Transport</keyword>
<evidence type="ECO:0000256" key="3">
    <source>
        <dbReference type="ARBA" id="ARBA00020983"/>
    </source>
</evidence>
<reference evidence="10" key="1">
    <citation type="journal article" date="2016" name="Nat. Commun.">
        <title>Genome analysis of three Pneumocystis species reveals adaptation mechanisms to life exclusively in mammalian hosts.</title>
        <authorList>
            <person name="Ma L."/>
            <person name="Chen Z."/>
            <person name="Huang D.W."/>
            <person name="Kutty G."/>
            <person name="Ishihara M."/>
            <person name="Wang H."/>
            <person name="Abouelleil A."/>
            <person name="Bishop L."/>
            <person name="Davey E."/>
            <person name="Deng R."/>
            <person name="Deng X."/>
            <person name="Fan L."/>
            <person name="Fantoni G."/>
            <person name="Fitzgerald M."/>
            <person name="Gogineni E."/>
            <person name="Goldberg J.M."/>
            <person name="Handley G."/>
            <person name="Hu X."/>
            <person name="Huber C."/>
            <person name="Jiao X."/>
            <person name="Jones K."/>
            <person name="Levin J.Z."/>
            <person name="Liu Y."/>
            <person name="Macdonald P."/>
            <person name="Melnikov A."/>
            <person name="Raley C."/>
            <person name="Sassi M."/>
            <person name="Sherman B.T."/>
            <person name="Song X."/>
            <person name="Sykes S."/>
            <person name="Tran B."/>
            <person name="Walsh L."/>
            <person name="Xia Y."/>
            <person name="Yang J."/>
            <person name="Young S."/>
            <person name="Zeng Q."/>
            <person name="Zheng X."/>
            <person name="Stephens R."/>
            <person name="Nusbaum C."/>
            <person name="Birren B.W."/>
            <person name="Azadi P."/>
            <person name="Lempicki R.A."/>
            <person name="Cuomo C.A."/>
            <person name="Kovacs J.A."/>
        </authorList>
    </citation>
    <scope>NUCLEOTIDE SEQUENCE [LARGE SCALE GENOMIC DNA]</scope>
    <source>
        <strain evidence="10">B123</strain>
    </source>
</reference>
<accession>M7P9W1</accession>
<keyword evidence="10" id="KW-1185">Reference proteome</keyword>
<dbReference type="GO" id="GO:0000139">
    <property type="term" value="C:Golgi membrane"/>
    <property type="evidence" value="ECO:0007669"/>
    <property type="project" value="UniProtKB-SubCell"/>
</dbReference>
<keyword evidence="7" id="KW-0472">Membrane</keyword>
<dbReference type="Pfam" id="PF04124">
    <property type="entry name" value="Dor1"/>
    <property type="match status" value="1"/>
</dbReference>
<keyword evidence="5" id="KW-0653">Protein transport</keyword>
<dbReference type="GO" id="GO:0006891">
    <property type="term" value="P:intra-Golgi vesicle-mediated transport"/>
    <property type="evidence" value="ECO:0007669"/>
    <property type="project" value="TreeGrafter"/>
</dbReference>
<evidence type="ECO:0000256" key="8">
    <source>
        <dbReference type="ARBA" id="ARBA00031347"/>
    </source>
</evidence>
<dbReference type="GO" id="GO:0015031">
    <property type="term" value="P:protein transport"/>
    <property type="evidence" value="ECO:0007669"/>
    <property type="project" value="UniProtKB-KW"/>
</dbReference>
<dbReference type="InterPro" id="IPR007255">
    <property type="entry name" value="COG8"/>
</dbReference>
<dbReference type="PANTHER" id="PTHR21311">
    <property type="entry name" value="CONSERVED OLIGOMERIC GOLGI COMPLEX COMPONENT 8"/>
    <property type="match status" value="1"/>
</dbReference>
<dbReference type="PANTHER" id="PTHR21311:SF0">
    <property type="entry name" value="CONSERVED OLIGOMERIC GOLGI COMPLEX SUBUNIT 8"/>
    <property type="match status" value="1"/>
</dbReference>
<dbReference type="HOGENOM" id="CLU_017968_4_1_1"/>
<dbReference type="eggNOG" id="KOG2069">
    <property type="taxonomic scope" value="Eukaryota"/>
</dbReference>
<dbReference type="SUPFAM" id="SSF74788">
    <property type="entry name" value="Cullin repeat-like"/>
    <property type="match status" value="1"/>
</dbReference>
<dbReference type="GO" id="GO:0017119">
    <property type="term" value="C:Golgi transport complex"/>
    <property type="evidence" value="ECO:0007669"/>
    <property type="project" value="InterPro"/>
</dbReference>
<evidence type="ECO:0000313" key="10">
    <source>
        <dbReference type="Proteomes" id="UP000011958"/>
    </source>
</evidence>
<name>M7P9W1_PNEMU</name>
<dbReference type="EMBL" id="AFWA02000006">
    <property type="protein sequence ID" value="EMR10660.1"/>
    <property type="molecule type" value="Genomic_DNA"/>
</dbReference>
<evidence type="ECO:0000256" key="6">
    <source>
        <dbReference type="ARBA" id="ARBA00023034"/>
    </source>
</evidence>
<evidence type="ECO:0000256" key="2">
    <source>
        <dbReference type="ARBA" id="ARBA00006419"/>
    </source>
</evidence>
<dbReference type="AlphaFoldDB" id="M7P9W1"/>
<dbReference type="VEuPathDB" id="FungiDB:PNEG_01359"/>
<evidence type="ECO:0000256" key="4">
    <source>
        <dbReference type="ARBA" id="ARBA00022448"/>
    </source>
</evidence>
<proteinExistence type="inferred from homology"/>
<sequence length="408" mass="47816">MSQNVVGDINGSEESYYLLFQPLLTLLNPNFSSLQFHDTSIISYLSELIESSISELSEKQNELNIKDRKATYDLVEIMQKEYDHFITVLNYKNSFSRSFNILDESVNKIQTTITSINEKVLNFESLKDGFNEILTEFRLLHQYQEYILNLFEIPSLIETCIKNNNYSEAINLISYGKKLGDEYFQIDIIQDLVKQVNYMSEYLQRQLLLLLKGTIKLTEAIKVIGYLRRTNEFLEIELCYIFLLSRWNYMDGLISNLNSSNKDNPEKYLKEYIGIFREHSFNIFSYYTLIFLKEESVFYVFSENSENSISTKNNDNLNEKISRRRMLSNFALHMVSELKNTLAKYIPYISDNEVKALILNRILHCGQSLGRIGVDFSLALVDIFGDEWTDLIKNHENMMRNLETSIEI</sequence>
<gene>
    <name evidence="9" type="ORF">PNEG_01359</name>
</gene>
<comment type="caution">
    <text evidence="9">The sequence shown here is derived from an EMBL/GenBank/DDBJ whole genome shotgun (WGS) entry which is preliminary data.</text>
</comment>
<protein>
    <recommendedName>
        <fullName evidence="3">Conserved oligomeric Golgi complex subunit 8</fullName>
    </recommendedName>
    <alternativeName>
        <fullName evidence="8">Component of oligomeric Golgi complex 8</fullName>
    </alternativeName>
</protein>
<evidence type="ECO:0000256" key="1">
    <source>
        <dbReference type="ARBA" id="ARBA00004395"/>
    </source>
</evidence>
<keyword evidence="6" id="KW-0333">Golgi apparatus</keyword>
<dbReference type="OrthoDB" id="1661054at2759"/>
<comment type="subcellular location">
    <subcellularLocation>
        <location evidence="1">Golgi apparatus membrane</location>
        <topology evidence="1">Peripheral membrane protein</topology>
    </subcellularLocation>
</comment>
<evidence type="ECO:0000256" key="5">
    <source>
        <dbReference type="ARBA" id="ARBA00022927"/>
    </source>
</evidence>
<evidence type="ECO:0000313" key="9">
    <source>
        <dbReference type="EMBL" id="EMR10660.1"/>
    </source>
</evidence>
<dbReference type="Proteomes" id="UP000011958">
    <property type="component" value="Unassembled WGS sequence"/>
</dbReference>
<dbReference type="InterPro" id="IPR016159">
    <property type="entry name" value="Cullin_repeat-like_dom_sf"/>
</dbReference>
<dbReference type="OMA" id="DAMKDMT"/>